<name>A0AAD7ZIA9_DIPPU</name>
<organism evidence="2 3">
    <name type="scientific">Diploptera punctata</name>
    <name type="common">Pacific beetle cockroach</name>
    <dbReference type="NCBI Taxonomy" id="6984"/>
    <lineage>
        <taxon>Eukaryota</taxon>
        <taxon>Metazoa</taxon>
        <taxon>Ecdysozoa</taxon>
        <taxon>Arthropoda</taxon>
        <taxon>Hexapoda</taxon>
        <taxon>Insecta</taxon>
        <taxon>Pterygota</taxon>
        <taxon>Neoptera</taxon>
        <taxon>Polyneoptera</taxon>
        <taxon>Dictyoptera</taxon>
        <taxon>Blattodea</taxon>
        <taxon>Blaberoidea</taxon>
        <taxon>Blaberidae</taxon>
        <taxon>Diplopterinae</taxon>
        <taxon>Diploptera</taxon>
    </lineage>
</organism>
<accession>A0AAD7ZIA9</accession>
<evidence type="ECO:0000256" key="1">
    <source>
        <dbReference type="SAM" id="Phobius"/>
    </source>
</evidence>
<keyword evidence="1" id="KW-0472">Membrane</keyword>
<dbReference type="AlphaFoldDB" id="A0AAD7ZIA9"/>
<keyword evidence="1" id="KW-1133">Transmembrane helix</keyword>
<sequence length="179" mass="20992">MSYLDVRPECKMLMYLTCIYQHDKRRQRRIALRMLYAHPAVSQLRVFTGQEWQKVSARCGVDFTHSDSFRSYFDNYWQKELHHILTNKEIDEECWENFQKSPRLQYLTDGGDPSLIFNNYYCSQQSRDTKLISRNNNKSATATAIAIILLLIFFFAAILSGWISTEGSAEQLQNITLIT</sequence>
<reference evidence="2" key="2">
    <citation type="submission" date="2023-05" db="EMBL/GenBank/DDBJ databases">
        <authorList>
            <person name="Fouks B."/>
        </authorList>
    </citation>
    <scope>NUCLEOTIDE SEQUENCE</scope>
    <source>
        <strain evidence="2">Stay&amp;Tobe</strain>
        <tissue evidence="2">Testes</tissue>
    </source>
</reference>
<gene>
    <name evidence="2" type="ORF">L9F63_023768</name>
</gene>
<proteinExistence type="predicted"/>
<dbReference type="EMBL" id="JASPKZ010008048">
    <property type="protein sequence ID" value="KAJ9581058.1"/>
    <property type="molecule type" value="Genomic_DNA"/>
</dbReference>
<comment type="caution">
    <text evidence="2">The sequence shown here is derived from an EMBL/GenBank/DDBJ whole genome shotgun (WGS) entry which is preliminary data.</text>
</comment>
<evidence type="ECO:0000313" key="3">
    <source>
        <dbReference type="Proteomes" id="UP001233999"/>
    </source>
</evidence>
<reference evidence="2" key="1">
    <citation type="journal article" date="2023" name="IScience">
        <title>Live-bearing cockroach genome reveals convergent evolutionary mechanisms linked to viviparity in insects and beyond.</title>
        <authorList>
            <person name="Fouks B."/>
            <person name="Harrison M.C."/>
            <person name="Mikhailova A.A."/>
            <person name="Marchal E."/>
            <person name="English S."/>
            <person name="Carruthers M."/>
            <person name="Jennings E.C."/>
            <person name="Chiamaka E.L."/>
            <person name="Frigard R.A."/>
            <person name="Pippel M."/>
            <person name="Attardo G.M."/>
            <person name="Benoit J.B."/>
            <person name="Bornberg-Bauer E."/>
            <person name="Tobe S.S."/>
        </authorList>
    </citation>
    <scope>NUCLEOTIDE SEQUENCE</scope>
    <source>
        <strain evidence="2">Stay&amp;Tobe</strain>
    </source>
</reference>
<evidence type="ECO:0000313" key="2">
    <source>
        <dbReference type="EMBL" id="KAJ9581058.1"/>
    </source>
</evidence>
<keyword evidence="3" id="KW-1185">Reference proteome</keyword>
<keyword evidence="1" id="KW-0812">Transmembrane</keyword>
<dbReference type="Proteomes" id="UP001233999">
    <property type="component" value="Unassembled WGS sequence"/>
</dbReference>
<protein>
    <submittedName>
        <fullName evidence="2">Uncharacterized protein</fullName>
    </submittedName>
</protein>
<feature type="transmembrane region" description="Helical" evidence="1">
    <location>
        <begin position="140"/>
        <end position="163"/>
    </location>
</feature>